<accession>A0A942YRV8</accession>
<proteinExistence type="predicted"/>
<keyword evidence="2" id="KW-1185">Reference proteome</keyword>
<evidence type="ECO:0000313" key="2">
    <source>
        <dbReference type="Proteomes" id="UP000679749"/>
    </source>
</evidence>
<evidence type="ECO:0000313" key="1">
    <source>
        <dbReference type="EMBL" id="MBS4211243.1"/>
    </source>
</evidence>
<gene>
    <name evidence="1" type="ORF">KHA99_02095</name>
</gene>
<dbReference type="EMBL" id="JAGYPF010000001">
    <property type="protein sequence ID" value="MBS4211243.1"/>
    <property type="molecule type" value="Genomic_DNA"/>
</dbReference>
<organism evidence="1 2">
    <name type="scientific">Neobacillus rhizophilus</name>
    <dbReference type="NCBI Taxonomy" id="2833579"/>
    <lineage>
        <taxon>Bacteria</taxon>
        <taxon>Bacillati</taxon>
        <taxon>Bacillota</taxon>
        <taxon>Bacilli</taxon>
        <taxon>Bacillales</taxon>
        <taxon>Bacillaceae</taxon>
        <taxon>Neobacillus</taxon>
    </lineage>
</organism>
<reference evidence="1" key="1">
    <citation type="submission" date="2021-05" db="EMBL/GenBank/DDBJ databases">
        <title>Novel Bacillus species.</title>
        <authorList>
            <person name="Liu G."/>
        </authorList>
    </citation>
    <scope>NUCLEOTIDE SEQUENCE</scope>
    <source>
        <strain evidence="1">FJAT-49825</strain>
    </source>
</reference>
<dbReference type="AlphaFoldDB" id="A0A942YRV8"/>
<dbReference type="Proteomes" id="UP000679749">
    <property type="component" value="Unassembled WGS sequence"/>
</dbReference>
<name>A0A942YRV8_9BACI</name>
<dbReference type="RefSeq" id="WP_213115776.1">
    <property type="nucleotide sequence ID" value="NZ_JAGYPF010000001.1"/>
</dbReference>
<comment type="caution">
    <text evidence="1">The sequence shown here is derived from an EMBL/GenBank/DDBJ whole genome shotgun (WGS) entry which is preliminary data.</text>
</comment>
<protein>
    <submittedName>
        <fullName evidence="1">Uncharacterized protein</fullName>
    </submittedName>
</protein>
<sequence>MEDLLDAIEVTKPTTIEWLTTIKNYIKYANQGCHYSEAAAFIKENL</sequence>